<evidence type="ECO:0000259" key="7">
    <source>
        <dbReference type="Pfam" id="PF14378"/>
    </source>
</evidence>
<evidence type="ECO:0000256" key="1">
    <source>
        <dbReference type="ARBA" id="ARBA00004141"/>
    </source>
</evidence>
<dbReference type="CDD" id="cd03386">
    <property type="entry name" value="PAP2_Aur1_like"/>
    <property type="match status" value="1"/>
</dbReference>
<feature type="transmembrane region" description="Helical" evidence="6">
    <location>
        <begin position="36"/>
        <end position="55"/>
    </location>
</feature>
<organism evidence="8">
    <name type="scientific">freshwater metagenome</name>
    <dbReference type="NCBI Taxonomy" id="449393"/>
    <lineage>
        <taxon>unclassified sequences</taxon>
        <taxon>metagenomes</taxon>
        <taxon>ecological metagenomes</taxon>
    </lineage>
</organism>
<keyword evidence="4 6" id="KW-0472">Membrane</keyword>
<dbReference type="InterPro" id="IPR026841">
    <property type="entry name" value="Aur1/Ipt1"/>
</dbReference>
<evidence type="ECO:0000256" key="6">
    <source>
        <dbReference type="SAM" id="Phobius"/>
    </source>
</evidence>
<feature type="transmembrane region" description="Helical" evidence="6">
    <location>
        <begin position="193"/>
        <end position="212"/>
    </location>
</feature>
<feature type="transmembrane region" description="Helical" evidence="6">
    <location>
        <begin position="108"/>
        <end position="126"/>
    </location>
</feature>
<sequence>MTQGTGSGDAVNTAGAQETGENLGNRSRRLRDGSALHWWNEAGFILAFYFIYSMIRNFNSRDARHLEALALSHARAIIHLQQTLGIYHEEAIQKWALQTRALIVGSNYFYGSLHFVVTIGVGIFLYRKWQNDYPLWRNTIAIATALALIGFTFWPLMPPRLLPPNFGFIDTLDRYPTIWSFDSGTLHNVSNQFAAMPSVHCAWALWCACALVPRLKSTWAKVIAALYPVCTVTVIVVTGNHYFLDAVAGFTVLGIGYLIARSITKAGRRSPVAVSSTA</sequence>
<keyword evidence="2 6" id="KW-0812">Transmembrane</keyword>
<name>A0A6J7KWH5_9ZZZZ</name>
<evidence type="ECO:0000256" key="2">
    <source>
        <dbReference type="ARBA" id="ARBA00022692"/>
    </source>
</evidence>
<keyword evidence="3 6" id="KW-1133">Transmembrane helix</keyword>
<feature type="transmembrane region" description="Helical" evidence="6">
    <location>
        <begin position="242"/>
        <end position="260"/>
    </location>
</feature>
<dbReference type="Pfam" id="PF14378">
    <property type="entry name" value="PAP2_3"/>
    <property type="match status" value="1"/>
</dbReference>
<evidence type="ECO:0000256" key="3">
    <source>
        <dbReference type="ARBA" id="ARBA00022989"/>
    </source>
</evidence>
<dbReference type="PANTHER" id="PTHR31310">
    <property type="match status" value="1"/>
</dbReference>
<feature type="compositionally biased region" description="Polar residues" evidence="5">
    <location>
        <begin position="14"/>
        <end position="25"/>
    </location>
</feature>
<accession>A0A6J7KWH5</accession>
<evidence type="ECO:0000256" key="5">
    <source>
        <dbReference type="SAM" id="MobiDB-lite"/>
    </source>
</evidence>
<protein>
    <submittedName>
        <fullName evidence="8">Unannotated protein</fullName>
    </submittedName>
</protein>
<comment type="subcellular location">
    <subcellularLocation>
        <location evidence="1">Membrane</location>
        <topology evidence="1">Multi-pass membrane protein</topology>
    </subcellularLocation>
</comment>
<proteinExistence type="predicted"/>
<dbReference type="InterPro" id="IPR052185">
    <property type="entry name" value="IPC_Synthase-Related"/>
</dbReference>
<feature type="domain" description="Inositolphosphotransferase Aur1/Ipt1" evidence="7">
    <location>
        <begin position="76"/>
        <end position="258"/>
    </location>
</feature>
<dbReference type="EMBL" id="CAFBNL010000101">
    <property type="protein sequence ID" value="CAB4960758.1"/>
    <property type="molecule type" value="Genomic_DNA"/>
</dbReference>
<gene>
    <name evidence="8" type="ORF">UFOPK3789_01267</name>
</gene>
<dbReference type="GO" id="GO:0016020">
    <property type="term" value="C:membrane"/>
    <property type="evidence" value="ECO:0007669"/>
    <property type="project" value="UniProtKB-SubCell"/>
</dbReference>
<evidence type="ECO:0000256" key="4">
    <source>
        <dbReference type="ARBA" id="ARBA00023136"/>
    </source>
</evidence>
<dbReference type="PANTHER" id="PTHR31310:SF7">
    <property type="entry name" value="PA-PHOSPHATASE RELATED-FAMILY PROTEIN DDB_G0268928"/>
    <property type="match status" value="1"/>
</dbReference>
<evidence type="ECO:0000313" key="8">
    <source>
        <dbReference type="EMBL" id="CAB4960758.1"/>
    </source>
</evidence>
<feature type="region of interest" description="Disordered" evidence="5">
    <location>
        <begin position="1"/>
        <end position="26"/>
    </location>
</feature>
<feature type="transmembrane region" description="Helical" evidence="6">
    <location>
        <begin position="219"/>
        <end position="236"/>
    </location>
</feature>
<reference evidence="8" key="1">
    <citation type="submission" date="2020-05" db="EMBL/GenBank/DDBJ databases">
        <authorList>
            <person name="Chiriac C."/>
            <person name="Salcher M."/>
            <person name="Ghai R."/>
            <person name="Kavagutti S V."/>
        </authorList>
    </citation>
    <scope>NUCLEOTIDE SEQUENCE</scope>
</reference>
<feature type="transmembrane region" description="Helical" evidence="6">
    <location>
        <begin position="138"/>
        <end position="157"/>
    </location>
</feature>
<dbReference type="AlphaFoldDB" id="A0A6J7KWH5"/>